<dbReference type="InterPro" id="IPR029044">
    <property type="entry name" value="Nucleotide-diphossugar_trans"/>
</dbReference>
<gene>
    <name evidence="2" type="ORF">VI08_12095</name>
</gene>
<dbReference type="OrthoDB" id="9801954at2"/>
<dbReference type="PANTHER" id="PTHR43179">
    <property type="entry name" value="RHAMNOSYLTRANSFERASE WBBL"/>
    <property type="match status" value="1"/>
</dbReference>
<dbReference type="Gene3D" id="3.90.550.10">
    <property type="entry name" value="Spore Coat Polysaccharide Biosynthesis Protein SpsA, Chain A"/>
    <property type="match status" value="1"/>
</dbReference>
<organism evidence="2 3">
    <name type="scientific">Luteibacter yeojuensis</name>
    <dbReference type="NCBI Taxonomy" id="345309"/>
    <lineage>
        <taxon>Bacteria</taxon>
        <taxon>Pseudomonadati</taxon>
        <taxon>Pseudomonadota</taxon>
        <taxon>Gammaproteobacteria</taxon>
        <taxon>Lysobacterales</taxon>
        <taxon>Rhodanobacteraceae</taxon>
        <taxon>Luteibacter</taxon>
    </lineage>
</organism>
<dbReference type="Proteomes" id="UP000033651">
    <property type="component" value="Unassembled WGS sequence"/>
</dbReference>
<dbReference type="Pfam" id="PF00535">
    <property type="entry name" value="Glycos_transf_2"/>
    <property type="match status" value="1"/>
</dbReference>
<reference evidence="2 3" key="1">
    <citation type="submission" date="2015-03" db="EMBL/GenBank/DDBJ databases">
        <title>Draft genome sequence of Luteibacter yeojuensis strain SU11.</title>
        <authorList>
            <person name="Sulaiman J."/>
            <person name="Priya K."/>
            <person name="Chan K.-G."/>
        </authorList>
    </citation>
    <scope>NUCLEOTIDE SEQUENCE [LARGE SCALE GENOMIC DNA]</scope>
    <source>
        <strain evidence="2 3">SU11</strain>
    </source>
</reference>
<dbReference type="EMBL" id="JZRB01000025">
    <property type="protein sequence ID" value="KJV32480.1"/>
    <property type="molecule type" value="Genomic_DNA"/>
</dbReference>
<dbReference type="PANTHER" id="PTHR43179:SF7">
    <property type="entry name" value="RHAMNOSYLTRANSFERASE WBBL"/>
    <property type="match status" value="1"/>
</dbReference>
<dbReference type="SUPFAM" id="SSF53448">
    <property type="entry name" value="Nucleotide-diphospho-sugar transferases"/>
    <property type="match status" value="1"/>
</dbReference>
<dbReference type="InterPro" id="IPR001173">
    <property type="entry name" value="Glyco_trans_2-like"/>
</dbReference>
<dbReference type="RefSeq" id="WP_045829845.1">
    <property type="nucleotide sequence ID" value="NZ_JZRB01000025.1"/>
</dbReference>
<accession>A0A0F3KMI7</accession>
<evidence type="ECO:0000313" key="2">
    <source>
        <dbReference type="EMBL" id="KJV32480.1"/>
    </source>
</evidence>
<comment type="caution">
    <text evidence="2">The sequence shown here is derived from an EMBL/GenBank/DDBJ whole genome shotgun (WGS) entry which is preliminary data.</text>
</comment>
<protein>
    <recommendedName>
        <fullName evidence="1">Glycosyltransferase 2-like domain-containing protein</fullName>
    </recommendedName>
</protein>
<dbReference type="PATRIC" id="fig|345309.4.peg.1763"/>
<evidence type="ECO:0000313" key="3">
    <source>
        <dbReference type="Proteomes" id="UP000033651"/>
    </source>
</evidence>
<sequence length="274" mass="31607">MSEAEEKRLSIVIITWNELANLERCLLSLVDKVDFSQDEVIVVDNGSKDGSAEFVATLPQVRYFPLETNLGVGPARNRGLFLARGKYCMTLDNDTIFLTNDPGSIVDEFFTAHPEAGVVGFELLNVDRTRQDSTRRFPRFYQPIAARIAATRKLAFVQRELDRHLMTDTVFENEADPMEVDYVLGANQTFTKKTAALLMGYDDRIFFGPEDAEFCVRTRKMGLRNYYSRRISIVHDYKRRTRKFSRLTIKHLAGFAYMLRKHGGVYRYSLSERR</sequence>
<dbReference type="AlphaFoldDB" id="A0A0F3KMI7"/>
<feature type="domain" description="Glycosyltransferase 2-like" evidence="1">
    <location>
        <begin position="10"/>
        <end position="121"/>
    </location>
</feature>
<evidence type="ECO:0000259" key="1">
    <source>
        <dbReference type="Pfam" id="PF00535"/>
    </source>
</evidence>
<keyword evidence="3" id="KW-1185">Reference proteome</keyword>
<name>A0A0F3KMI7_9GAMM</name>
<proteinExistence type="predicted"/>